<protein>
    <recommendedName>
        <fullName evidence="3">Calcineurin-like phosphoesterase domain-containing protein</fullName>
    </recommendedName>
</protein>
<dbReference type="Gene3D" id="3.60.21.10">
    <property type="match status" value="1"/>
</dbReference>
<dbReference type="AlphaFoldDB" id="B1WY96"/>
<dbReference type="SUPFAM" id="SSF56300">
    <property type="entry name" value="Metallo-dependent phosphatases"/>
    <property type="match status" value="1"/>
</dbReference>
<reference evidence="4 5" key="1">
    <citation type="journal article" date="2008" name="Proc. Natl. Acad. Sci. U.S.A.">
        <title>The genome of Cyanothece 51142, a unicellular diazotrophic cyanobacterium important in the marine nitrogen cycle.</title>
        <authorList>
            <person name="Welsh E.A."/>
            <person name="Liberton M."/>
            <person name="Stoeckel J."/>
            <person name="Loh T."/>
            <person name="Elvitigala T."/>
            <person name="Wang C."/>
            <person name="Wollam A."/>
            <person name="Fulton R.S."/>
            <person name="Clifton S.W."/>
            <person name="Jacobs J.M."/>
            <person name="Aurora R."/>
            <person name="Ghosh B.K."/>
            <person name="Sherman L.A."/>
            <person name="Smith R.D."/>
            <person name="Wilson R.K."/>
            <person name="Pakrasi H.B."/>
        </authorList>
    </citation>
    <scope>NUCLEOTIDE SEQUENCE [LARGE SCALE GENOMIC DNA]</scope>
    <source>
        <strain evidence="5">ATCC 51142 / BH68</strain>
    </source>
</reference>
<dbReference type="EMBL" id="CP000806">
    <property type="protein sequence ID" value="ACB52680.1"/>
    <property type="molecule type" value="Genomic_DNA"/>
</dbReference>
<dbReference type="Pfam" id="PF00149">
    <property type="entry name" value="Metallophos"/>
    <property type="match status" value="1"/>
</dbReference>
<dbReference type="InterPro" id="IPR029052">
    <property type="entry name" value="Metallo-depent_PP-like"/>
</dbReference>
<evidence type="ECO:0000313" key="4">
    <source>
        <dbReference type="EMBL" id="ACB52680.1"/>
    </source>
</evidence>
<name>B1WY96_CROS5</name>
<evidence type="ECO:0000313" key="5">
    <source>
        <dbReference type="Proteomes" id="UP000001203"/>
    </source>
</evidence>
<dbReference type="PANTHER" id="PTHR22953">
    <property type="entry name" value="ACID PHOSPHATASE RELATED"/>
    <property type="match status" value="1"/>
</dbReference>
<sequence>MVSSFVQKPFIITLLFLLFKVELKILKKLNCFRILPILLFIFAFLFVIQMSSSNSNSAYSLLSDPFLQFPTESSIKVVWFTEFPGVKHKVLYGENLDKEVIASTTQLSRTREDEQSKVKGDYSQTRRREIWRHEGEITGLHQGEKIPYKVVSLFENNKMESKIFSLTSSPKKETPLKILLTSDHQLKPMVAANLQKVVETIDQVDAIFFAGDLVNIPDRASEWFDDQRGGAFFPCLQGLANYKIKNEEAEMVYHGGQLIQFAPLFPTIGNHEVMGKWSKNKRLSKQFVDAIPREVAQDIYLEKADIINANYDDNIKENWIKNNSFNTDTYEEIFSFPQTESNNSHHYAVTFGDIRLVVLQVTNIWRSPSLEKNVTGRYQEAERQFNNPENWGYGQHIFKSIEKGSKQYQWLEKELRSEAFQQAKYKIVMFHHPVHTLGGNIVPPYTNPIQKINKDSDGNITEIRYEYPQENDYIIRDLMPLLETANVNLVFYGHSHLWNRFISSNGINFLESSNVGNSYGAHLGENKRLIPPDYSPLNYIEIGDANGLNPVIPNLAPLIDENNNPLPYIASNEITVFSILDTEKGTVSSYYFDTRQPNSNVIKFDEFAI</sequence>
<keyword evidence="2" id="KW-0472">Membrane</keyword>
<dbReference type="InterPro" id="IPR039331">
    <property type="entry name" value="PAPs-like"/>
</dbReference>
<keyword evidence="5" id="KW-1185">Reference proteome</keyword>
<dbReference type="HOGENOM" id="CLU_016378_0_0_3"/>
<feature type="domain" description="Calcineurin-like phosphoesterase" evidence="3">
    <location>
        <begin position="176"/>
        <end position="496"/>
    </location>
</feature>
<evidence type="ECO:0000256" key="1">
    <source>
        <dbReference type="ARBA" id="ARBA00022729"/>
    </source>
</evidence>
<dbReference type="KEGG" id="cyt:cce_3332"/>
<dbReference type="GO" id="GO:0003993">
    <property type="term" value="F:acid phosphatase activity"/>
    <property type="evidence" value="ECO:0007669"/>
    <property type="project" value="InterPro"/>
</dbReference>
<dbReference type="eggNOG" id="COG1409">
    <property type="taxonomic scope" value="Bacteria"/>
</dbReference>
<accession>B1WY96</accession>
<keyword evidence="2" id="KW-0812">Transmembrane</keyword>
<dbReference type="PANTHER" id="PTHR22953:SF153">
    <property type="entry name" value="PURPLE ACID PHOSPHATASE"/>
    <property type="match status" value="1"/>
</dbReference>
<dbReference type="InterPro" id="IPR004843">
    <property type="entry name" value="Calcineurin-like_PHP"/>
</dbReference>
<organism evidence="4 5">
    <name type="scientific">Crocosphaera subtropica (strain ATCC 51142 / BH68)</name>
    <name type="common">Cyanothece sp. (strain ATCC 51142)</name>
    <dbReference type="NCBI Taxonomy" id="43989"/>
    <lineage>
        <taxon>Bacteria</taxon>
        <taxon>Bacillati</taxon>
        <taxon>Cyanobacteriota</taxon>
        <taxon>Cyanophyceae</taxon>
        <taxon>Oscillatoriophycideae</taxon>
        <taxon>Chroococcales</taxon>
        <taxon>Aphanothecaceae</taxon>
        <taxon>Crocosphaera</taxon>
        <taxon>Crocosphaera subtropica</taxon>
    </lineage>
</organism>
<evidence type="ECO:0000259" key="3">
    <source>
        <dbReference type="Pfam" id="PF00149"/>
    </source>
</evidence>
<dbReference type="STRING" id="43989.cce_3332"/>
<keyword evidence="2" id="KW-1133">Transmembrane helix</keyword>
<dbReference type="Proteomes" id="UP000001203">
    <property type="component" value="Chromosome circular"/>
</dbReference>
<proteinExistence type="predicted"/>
<gene>
    <name evidence="4" type="ordered locus">cce_3332</name>
</gene>
<feature type="transmembrane region" description="Helical" evidence="2">
    <location>
        <begin position="30"/>
        <end position="48"/>
    </location>
</feature>
<keyword evidence="1" id="KW-0732">Signal</keyword>
<evidence type="ECO:0000256" key="2">
    <source>
        <dbReference type="SAM" id="Phobius"/>
    </source>
</evidence>